<dbReference type="KEGG" id="tim:GMBLW1_09100"/>
<keyword evidence="2" id="KW-1185">Reference proteome</keyword>
<dbReference type="Proteomes" id="UP000464378">
    <property type="component" value="Chromosome"/>
</dbReference>
<dbReference type="AlphaFoldDB" id="A0A6C2YN58"/>
<dbReference type="EMBL" id="LR593887">
    <property type="protein sequence ID" value="VTS03237.1"/>
    <property type="molecule type" value="Genomic_DNA"/>
</dbReference>
<dbReference type="InParanoid" id="A0A6C2YN58"/>
<reference evidence="1" key="1">
    <citation type="submission" date="2019-04" db="EMBL/GenBank/DDBJ databases">
        <authorList>
            <consortium name="Science for Life Laboratories"/>
        </authorList>
    </citation>
    <scope>NUCLEOTIDE SEQUENCE</scope>
    <source>
        <strain evidence="1">MBLW1</strain>
    </source>
</reference>
<dbReference type="EMBL" id="LR586016">
    <property type="protein sequence ID" value="VIP03050.1"/>
    <property type="molecule type" value="Genomic_DNA"/>
</dbReference>
<sequence>MSMGIALPWNELPLSLIEANQLTGRIHERGGEKEIRFLVRHYPRILPIWLDGQIQLARWGSTRRDSRQLPPTAWTWQESIDSGKWSGFNAQLVDIPANFGFDKGVWFRIRQGIRGLYVRDEFNQGTVYMICEPASRYYRIMTRSDRMPTLIDEII</sequence>
<evidence type="ECO:0000313" key="2">
    <source>
        <dbReference type="Proteomes" id="UP000464378"/>
    </source>
</evidence>
<evidence type="ECO:0000313" key="1">
    <source>
        <dbReference type="EMBL" id="VIP03050.1"/>
    </source>
</evidence>
<proteinExistence type="predicted"/>
<name>A0A6C2YN58_9BACT</name>
<accession>A0A6C2YN58</accession>
<organism evidence="1">
    <name type="scientific">Tuwongella immobilis</name>
    <dbReference type="NCBI Taxonomy" id="692036"/>
    <lineage>
        <taxon>Bacteria</taxon>
        <taxon>Pseudomonadati</taxon>
        <taxon>Planctomycetota</taxon>
        <taxon>Planctomycetia</taxon>
        <taxon>Gemmatales</taxon>
        <taxon>Gemmataceae</taxon>
        <taxon>Tuwongella</taxon>
    </lineage>
</organism>
<gene>
    <name evidence="1" type="ORF">GMBLW1_09100</name>
</gene>
<protein>
    <submittedName>
        <fullName evidence="1">Uncharacterized protein</fullName>
    </submittedName>
</protein>